<keyword evidence="2" id="KW-1185">Reference proteome</keyword>
<dbReference type="AlphaFoldDB" id="A0A011NL36"/>
<protein>
    <submittedName>
        <fullName evidence="1">Uncharacterized protein</fullName>
    </submittedName>
</protein>
<proteinExistence type="predicted"/>
<sequence length="169" mass="17854">MRGPGVMMRATSVSAASSTLSISTRSDAWMTPVSSLSAISVRSSSAFRMFSRLTCSPTTKVVTRSATSRTTLRSGVTMKIHFGRKRAESSVANFTGKFTAIVFGVTSPKSSSSGTITTTLIQPASASPKALIRIIVMLAAAAMFTSSLPQSSETIRRRGSSSIAWMLSE</sequence>
<dbReference type="EMBL" id="JFAX01000027">
    <property type="protein sequence ID" value="EXI65135.1"/>
    <property type="molecule type" value="Genomic_DNA"/>
</dbReference>
<organism evidence="1 2">
    <name type="scientific">Candidatus Accumulibacter adjunctus</name>
    <dbReference type="NCBI Taxonomy" id="1454001"/>
    <lineage>
        <taxon>Bacteria</taxon>
        <taxon>Pseudomonadati</taxon>
        <taxon>Pseudomonadota</taxon>
        <taxon>Betaproteobacteria</taxon>
        <taxon>Candidatus Accumulibacter</taxon>
    </lineage>
</organism>
<evidence type="ECO:0000313" key="2">
    <source>
        <dbReference type="Proteomes" id="UP000020218"/>
    </source>
</evidence>
<reference evidence="1" key="1">
    <citation type="submission" date="2014-02" db="EMBL/GenBank/DDBJ databases">
        <title>Expanding our view of genomic diversity in Candidatus Accumulibacter clades.</title>
        <authorList>
            <person name="Skennerton C.T."/>
            <person name="Barr J.J."/>
            <person name="Slater F.R."/>
            <person name="Bond P.L."/>
            <person name="Tyson G.W."/>
        </authorList>
    </citation>
    <scope>NUCLEOTIDE SEQUENCE [LARGE SCALE GENOMIC DNA]</scope>
</reference>
<gene>
    <name evidence="1" type="ORF">AW08_03407</name>
</gene>
<dbReference type="Proteomes" id="UP000020218">
    <property type="component" value="Unassembled WGS sequence"/>
</dbReference>
<comment type="caution">
    <text evidence="1">The sequence shown here is derived from an EMBL/GenBank/DDBJ whole genome shotgun (WGS) entry which is preliminary data.</text>
</comment>
<name>A0A011NL36_9PROT</name>
<accession>A0A011NL36</accession>
<evidence type="ECO:0000313" key="1">
    <source>
        <dbReference type="EMBL" id="EXI65135.1"/>
    </source>
</evidence>